<dbReference type="InterPro" id="IPR051333">
    <property type="entry name" value="CLIP_Serine_Protease"/>
</dbReference>
<dbReference type="InterPro" id="IPR018114">
    <property type="entry name" value="TRYPSIN_HIS"/>
</dbReference>
<dbReference type="InterPro" id="IPR001314">
    <property type="entry name" value="Peptidase_S1A"/>
</dbReference>
<dbReference type="PANTHER" id="PTHR24260:SF136">
    <property type="entry name" value="GH08193P-RELATED"/>
    <property type="match status" value="1"/>
</dbReference>
<organism evidence="6 7">
    <name type="scientific">Smittium culicis</name>
    <dbReference type="NCBI Taxonomy" id="133412"/>
    <lineage>
        <taxon>Eukaryota</taxon>
        <taxon>Fungi</taxon>
        <taxon>Fungi incertae sedis</taxon>
        <taxon>Zoopagomycota</taxon>
        <taxon>Kickxellomycotina</taxon>
        <taxon>Harpellomycetes</taxon>
        <taxon>Harpellales</taxon>
        <taxon>Legeriomycetaceae</taxon>
        <taxon>Smittium</taxon>
    </lineage>
</organism>
<dbReference type="PROSITE" id="PS00134">
    <property type="entry name" value="TRYPSIN_HIS"/>
    <property type="match status" value="1"/>
</dbReference>
<dbReference type="Gene3D" id="2.40.10.10">
    <property type="entry name" value="Trypsin-like serine proteases"/>
    <property type="match status" value="2"/>
</dbReference>
<feature type="compositionally biased region" description="Low complexity" evidence="3">
    <location>
        <begin position="292"/>
        <end position="376"/>
    </location>
</feature>
<feature type="domain" description="Peptidase S1" evidence="5">
    <location>
        <begin position="28"/>
        <end position="253"/>
    </location>
</feature>
<dbReference type="Pfam" id="PF00089">
    <property type="entry name" value="Trypsin"/>
    <property type="match status" value="1"/>
</dbReference>
<gene>
    <name evidence="6" type="ORF">AYI69_g4192</name>
</gene>
<dbReference type="OrthoDB" id="6380398at2759"/>
<sequence length="541" mass="58891">MKILAYSILIFSTFSTSFQTQGPITKRIKGGTNADLSEFPYIANLDIYNDSGSIVSGCGATLITSRHVLTAAHCFHATMTRTYNATNIVVNYGNVDYDLFTIKDRNVKSYTIHPDFYWVDTSVASFAKIYDLPIIDGSVATPAGWGDLSMPYPGTLEKIDIIISNSSGCLENNDDWNGNNGFTICSQSNGVKSACHGDSGGPLSLINFPGSPQIGIASFVSSNIRPIVCEDINTFDFFTNGFYHIDFIAQTSGVPKDLLLYSTEGNLQEKDLKIQNITGFKRISDTPPEIATSSSRSESSSETSSESSSETSPESSSETSSDSSSETSSNSSSETSSESSSETSSDSSSETSSNSSSETSSESSSETSSSSSESSSISFDCKTNTQNSEFSDFSVTSYQRNKMYDLNNPILLPCPGGNFQFDFDVESEYDTYVAFTDQEGYYSQFGITETLIGHTSGTFTNFSGKKFQTPSKRTSINKRAKKYILIRLDDQTLSFYVDGSLKFRTTKNKNIITQLYLAPFKGEANYSLIACRCVNVVCSAI</sequence>
<accession>A0A1R1YFQ4</accession>
<keyword evidence="2" id="KW-0378">Hydrolase</keyword>
<dbReference type="SUPFAM" id="SSF50494">
    <property type="entry name" value="Trypsin-like serine proteases"/>
    <property type="match status" value="1"/>
</dbReference>
<dbReference type="Proteomes" id="UP000187429">
    <property type="component" value="Unassembled WGS sequence"/>
</dbReference>
<evidence type="ECO:0000313" key="7">
    <source>
        <dbReference type="Proteomes" id="UP000187429"/>
    </source>
</evidence>
<evidence type="ECO:0000259" key="5">
    <source>
        <dbReference type="PROSITE" id="PS50240"/>
    </source>
</evidence>
<dbReference type="InterPro" id="IPR001254">
    <property type="entry name" value="Trypsin_dom"/>
</dbReference>
<comment type="caution">
    <text evidence="6">The sequence shown here is derived from an EMBL/GenBank/DDBJ whole genome shotgun (WGS) entry which is preliminary data.</text>
</comment>
<keyword evidence="1" id="KW-1015">Disulfide bond</keyword>
<dbReference type="AlphaFoldDB" id="A0A1R1YFQ4"/>
<evidence type="ECO:0000256" key="3">
    <source>
        <dbReference type="SAM" id="MobiDB-lite"/>
    </source>
</evidence>
<keyword evidence="7" id="KW-1185">Reference proteome</keyword>
<feature type="chain" id="PRO_5013181464" evidence="4">
    <location>
        <begin position="21"/>
        <end position="541"/>
    </location>
</feature>
<feature type="region of interest" description="Disordered" evidence="3">
    <location>
        <begin position="283"/>
        <end position="381"/>
    </location>
</feature>
<dbReference type="InterPro" id="IPR043504">
    <property type="entry name" value="Peptidase_S1_PA_chymotrypsin"/>
</dbReference>
<reference evidence="7" key="1">
    <citation type="submission" date="2017-01" db="EMBL/GenBank/DDBJ databases">
        <authorList>
            <person name="Wang Y."/>
            <person name="White M."/>
            <person name="Kvist S."/>
            <person name="Moncalvo J.-M."/>
        </authorList>
    </citation>
    <scope>NUCLEOTIDE SEQUENCE [LARGE SCALE GENOMIC DNA]</scope>
    <source>
        <strain evidence="7">ID-206-W2</strain>
    </source>
</reference>
<proteinExistence type="predicted"/>
<keyword evidence="2" id="KW-0720">Serine protease</keyword>
<dbReference type="PRINTS" id="PR00722">
    <property type="entry name" value="CHYMOTRYPSIN"/>
</dbReference>
<keyword evidence="4" id="KW-0732">Signal</keyword>
<dbReference type="SMART" id="SM00020">
    <property type="entry name" value="Tryp_SPc"/>
    <property type="match status" value="1"/>
</dbReference>
<dbReference type="GO" id="GO:0006508">
    <property type="term" value="P:proteolysis"/>
    <property type="evidence" value="ECO:0007669"/>
    <property type="project" value="UniProtKB-KW"/>
</dbReference>
<feature type="signal peptide" evidence="4">
    <location>
        <begin position="1"/>
        <end position="20"/>
    </location>
</feature>
<keyword evidence="2" id="KW-0645">Protease</keyword>
<dbReference type="GO" id="GO:0004252">
    <property type="term" value="F:serine-type endopeptidase activity"/>
    <property type="evidence" value="ECO:0007669"/>
    <property type="project" value="InterPro"/>
</dbReference>
<dbReference type="PROSITE" id="PS50240">
    <property type="entry name" value="TRYPSIN_DOM"/>
    <property type="match status" value="1"/>
</dbReference>
<dbReference type="InterPro" id="IPR009003">
    <property type="entry name" value="Peptidase_S1_PA"/>
</dbReference>
<dbReference type="InterPro" id="IPR033116">
    <property type="entry name" value="TRYPSIN_SER"/>
</dbReference>
<protein>
    <submittedName>
        <fullName evidence="6">Chymotrypsin BII</fullName>
    </submittedName>
</protein>
<name>A0A1R1YFQ4_9FUNG</name>
<dbReference type="PROSITE" id="PS00135">
    <property type="entry name" value="TRYPSIN_SER"/>
    <property type="match status" value="1"/>
</dbReference>
<dbReference type="EMBL" id="LSSM01001583">
    <property type="protein sequence ID" value="OMJ25747.1"/>
    <property type="molecule type" value="Genomic_DNA"/>
</dbReference>
<dbReference type="PANTHER" id="PTHR24260">
    <property type="match status" value="1"/>
</dbReference>
<evidence type="ECO:0000313" key="6">
    <source>
        <dbReference type="EMBL" id="OMJ25747.1"/>
    </source>
</evidence>
<evidence type="ECO:0000256" key="1">
    <source>
        <dbReference type="ARBA" id="ARBA00023157"/>
    </source>
</evidence>
<evidence type="ECO:0000256" key="2">
    <source>
        <dbReference type="RuleBase" id="RU363034"/>
    </source>
</evidence>
<evidence type="ECO:0000256" key="4">
    <source>
        <dbReference type="SAM" id="SignalP"/>
    </source>
</evidence>